<evidence type="ECO:0000256" key="1">
    <source>
        <dbReference type="SAM" id="MobiDB-lite"/>
    </source>
</evidence>
<accession>A0ABN8YY93</accession>
<protein>
    <submittedName>
        <fullName evidence="2">Uncharacterized protein</fullName>
    </submittedName>
</protein>
<evidence type="ECO:0000313" key="2">
    <source>
        <dbReference type="EMBL" id="CAI9164684.1"/>
    </source>
</evidence>
<proteinExistence type="predicted"/>
<organism evidence="2 3">
    <name type="scientific">Rangifer tarandus platyrhynchus</name>
    <name type="common">Svalbard reindeer</name>
    <dbReference type="NCBI Taxonomy" id="3082113"/>
    <lineage>
        <taxon>Eukaryota</taxon>
        <taxon>Metazoa</taxon>
        <taxon>Chordata</taxon>
        <taxon>Craniata</taxon>
        <taxon>Vertebrata</taxon>
        <taxon>Euteleostomi</taxon>
        <taxon>Mammalia</taxon>
        <taxon>Eutheria</taxon>
        <taxon>Laurasiatheria</taxon>
        <taxon>Artiodactyla</taxon>
        <taxon>Ruminantia</taxon>
        <taxon>Pecora</taxon>
        <taxon>Cervidae</taxon>
        <taxon>Odocoileinae</taxon>
        <taxon>Rangifer</taxon>
    </lineage>
</organism>
<dbReference type="Proteomes" id="UP001176941">
    <property type="component" value="Chromosome 23"/>
</dbReference>
<dbReference type="EMBL" id="OX459959">
    <property type="protein sequence ID" value="CAI9164684.1"/>
    <property type="molecule type" value="Genomic_DNA"/>
</dbReference>
<gene>
    <name evidence="2" type="ORF">MRATA1EN1_LOCUS13646</name>
</gene>
<reference evidence="2" key="1">
    <citation type="submission" date="2023-04" db="EMBL/GenBank/DDBJ databases">
        <authorList>
            <consortium name="ELIXIR-Norway"/>
        </authorList>
    </citation>
    <scope>NUCLEOTIDE SEQUENCE [LARGE SCALE GENOMIC DNA]</scope>
</reference>
<feature type="region of interest" description="Disordered" evidence="1">
    <location>
        <begin position="1"/>
        <end position="22"/>
    </location>
</feature>
<keyword evidence="3" id="KW-1185">Reference proteome</keyword>
<evidence type="ECO:0000313" key="3">
    <source>
        <dbReference type="Proteomes" id="UP001176941"/>
    </source>
</evidence>
<name>A0ABN8YY93_RANTA</name>
<sequence length="78" mass="8650">MLKLTQDFSTGKEQENRSHSRALRPHSFKWTLAAAVAPMTSCLERLADQLLGTGPELHTGGSLPPFQVVVEIFFPLRS</sequence>